<protein>
    <recommendedName>
        <fullName evidence="5">phosphoserine transaminase</fullName>
        <ecNumber evidence="5">2.6.1.52</ecNumber>
    </recommendedName>
    <alternativeName>
        <fullName evidence="13">Phosphohydroxythreonine aminotransferase</fullName>
    </alternativeName>
</protein>
<evidence type="ECO:0000256" key="9">
    <source>
        <dbReference type="ARBA" id="ARBA00022679"/>
    </source>
</evidence>
<evidence type="ECO:0000256" key="3">
    <source>
        <dbReference type="ARBA" id="ARBA00005099"/>
    </source>
</evidence>
<evidence type="ECO:0000256" key="15">
    <source>
        <dbReference type="ARBA" id="ARBA00049007"/>
    </source>
</evidence>
<evidence type="ECO:0000313" key="18">
    <source>
        <dbReference type="Proteomes" id="UP000642748"/>
    </source>
</evidence>
<dbReference type="GO" id="GO:0004648">
    <property type="term" value="F:O-phospho-L-serine:2-oxoglutarate aminotransferase activity"/>
    <property type="evidence" value="ECO:0007669"/>
    <property type="project" value="UniProtKB-EC"/>
</dbReference>
<dbReference type="Gene3D" id="3.40.640.10">
    <property type="entry name" value="Type I PLP-dependent aspartate aminotransferase-like (Major domain)"/>
    <property type="match status" value="1"/>
</dbReference>
<organism evidence="17 18">
    <name type="scientific">Rugosimonospora africana</name>
    <dbReference type="NCBI Taxonomy" id="556532"/>
    <lineage>
        <taxon>Bacteria</taxon>
        <taxon>Bacillati</taxon>
        <taxon>Actinomycetota</taxon>
        <taxon>Actinomycetes</taxon>
        <taxon>Micromonosporales</taxon>
        <taxon>Micromonosporaceae</taxon>
        <taxon>Rugosimonospora</taxon>
    </lineage>
</organism>
<dbReference type="GO" id="GO:0008615">
    <property type="term" value="P:pyridoxine biosynthetic process"/>
    <property type="evidence" value="ECO:0007669"/>
    <property type="project" value="UniProtKB-KW"/>
</dbReference>
<dbReference type="InterPro" id="IPR022278">
    <property type="entry name" value="Pser_aminoTfrase"/>
</dbReference>
<dbReference type="InterPro" id="IPR000192">
    <property type="entry name" value="Aminotrans_V_dom"/>
</dbReference>
<evidence type="ECO:0000256" key="8">
    <source>
        <dbReference type="ARBA" id="ARBA00022605"/>
    </source>
</evidence>
<dbReference type="PIRSF" id="PIRSF000525">
    <property type="entry name" value="SerC"/>
    <property type="match status" value="1"/>
</dbReference>
<comment type="similarity">
    <text evidence="4">Belongs to the class-V pyridoxal-phosphate-dependent aminotransferase family. SerC subfamily.</text>
</comment>
<comment type="caution">
    <text evidence="17">The sequence shown here is derived from an EMBL/GenBank/DDBJ whole genome shotgun (WGS) entry which is preliminary data.</text>
</comment>
<dbReference type="Proteomes" id="UP000642748">
    <property type="component" value="Unassembled WGS sequence"/>
</dbReference>
<dbReference type="InterPro" id="IPR015421">
    <property type="entry name" value="PyrdxlP-dep_Trfase_major"/>
</dbReference>
<accession>A0A8J3QWE9</accession>
<keyword evidence="8" id="KW-0028">Amino-acid biosynthesis</keyword>
<dbReference type="PANTHER" id="PTHR21152:SF40">
    <property type="entry name" value="ALANINE--GLYOXYLATE AMINOTRANSFERASE"/>
    <property type="match status" value="1"/>
</dbReference>
<comment type="pathway">
    <text evidence="3">Amino-acid biosynthesis; L-serine biosynthesis; L-serine from 3-phospho-D-glycerate: step 2/3.</text>
</comment>
<proteinExistence type="inferred from homology"/>
<evidence type="ECO:0000256" key="13">
    <source>
        <dbReference type="ARBA" id="ARBA00031421"/>
    </source>
</evidence>
<gene>
    <name evidence="17" type="primary">serC</name>
    <name evidence="17" type="ORF">Raf01_57810</name>
</gene>
<dbReference type="Gene3D" id="3.90.1150.10">
    <property type="entry name" value="Aspartate Aminotransferase, domain 1"/>
    <property type="match status" value="1"/>
</dbReference>
<keyword evidence="11" id="KW-0664">Pyridoxine biosynthesis</keyword>
<keyword evidence="12" id="KW-0718">Serine biosynthesis</keyword>
<dbReference type="GO" id="GO:0008453">
    <property type="term" value="F:alanine-glyoxylate transaminase activity"/>
    <property type="evidence" value="ECO:0007669"/>
    <property type="project" value="TreeGrafter"/>
</dbReference>
<feature type="domain" description="Aminotransferase class V" evidence="16">
    <location>
        <begin position="36"/>
        <end position="347"/>
    </location>
</feature>
<keyword evidence="7 17" id="KW-0032">Aminotransferase</keyword>
<dbReference type="InterPro" id="IPR006272">
    <property type="entry name" value="Pser_aminoTfrase_mycobac"/>
</dbReference>
<evidence type="ECO:0000256" key="10">
    <source>
        <dbReference type="ARBA" id="ARBA00022898"/>
    </source>
</evidence>
<dbReference type="UniPathway" id="UPA00135">
    <property type="reaction ID" value="UER00197"/>
</dbReference>
<keyword evidence="6" id="KW-0963">Cytoplasm</keyword>
<dbReference type="GO" id="GO:0019265">
    <property type="term" value="P:glycine biosynthetic process, by transamination of glyoxylate"/>
    <property type="evidence" value="ECO:0007669"/>
    <property type="project" value="TreeGrafter"/>
</dbReference>
<dbReference type="InterPro" id="IPR015424">
    <property type="entry name" value="PyrdxlP-dep_Trfase"/>
</dbReference>
<evidence type="ECO:0000256" key="14">
    <source>
        <dbReference type="ARBA" id="ARBA00047630"/>
    </source>
</evidence>
<comment type="function">
    <text evidence="2">Catalyzes the reversible conversion of 3-phosphohydroxypyruvate to phosphoserine and of 3-hydroxy-2-oxo-4-phosphonooxybutanoate to phosphohydroxythreonine.</text>
</comment>
<evidence type="ECO:0000256" key="4">
    <source>
        <dbReference type="ARBA" id="ARBA00006904"/>
    </source>
</evidence>
<dbReference type="GO" id="GO:0006564">
    <property type="term" value="P:L-serine biosynthetic process"/>
    <property type="evidence" value="ECO:0007669"/>
    <property type="project" value="UniProtKB-KW"/>
</dbReference>
<keyword evidence="9" id="KW-0808">Transferase</keyword>
<comment type="catalytic activity">
    <reaction evidence="15">
        <text>O-phospho-L-serine + 2-oxoglutarate = 3-phosphooxypyruvate + L-glutamate</text>
        <dbReference type="Rhea" id="RHEA:14329"/>
        <dbReference type="ChEBI" id="CHEBI:16810"/>
        <dbReference type="ChEBI" id="CHEBI:18110"/>
        <dbReference type="ChEBI" id="CHEBI:29985"/>
        <dbReference type="ChEBI" id="CHEBI:57524"/>
        <dbReference type="EC" id="2.6.1.52"/>
    </reaction>
</comment>
<evidence type="ECO:0000256" key="1">
    <source>
        <dbReference type="ARBA" id="ARBA00001933"/>
    </source>
</evidence>
<evidence type="ECO:0000256" key="7">
    <source>
        <dbReference type="ARBA" id="ARBA00022576"/>
    </source>
</evidence>
<dbReference type="InterPro" id="IPR015422">
    <property type="entry name" value="PyrdxlP-dep_Trfase_small"/>
</dbReference>
<evidence type="ECO:0000256" key="11">
    <source>
        <dbReference type="ARBA" id="ARBA00023096"/>
    </source>
</evidence>
<evidence type="ECO:0000256" key="12">
    <source>
        <dbReference type="ARBA" id="ARBA00023299"/>
    </source>
</evidence>
<evidence type="ECO:0000256" key="2">
    <source>
        <dbReference type="ARBA" id="ARBA00003483"/>
    </source>
</evidence>
<name>A0A8J3QWE9_9ACTN</name>
<dbReference type="NCBIfam" id="TIGR01366">
    <property type="entry name" value="serC_3"/>
    <property type="match status" value="1"/>
</dbReference>
<comment type="catalytic activity">
    <reaction evidence="14">
        <text>4-(phosphooxy)-L-threonine + 2-oxoglutarate = (R)-3-hydroxy-2-oxo-4-phosphooxybutanoate + L-glutamate</text>
        <dbReference type="Rhea" id="RHEA:16573"/>
        <dbReference type="ChEBI" id="CHEBI:16810"/>
        <dbReference type="ChEBI" id="CHEBI:29985"/>
        <dbReference type="ChEBI" id="CHEBI:58452"/>
        <dbReference type="ChEBI" id="CHEBI:58538"/>
        <dbReference type="EC" id="2.6.1.52"/>
    </reaction>
</comment>
<evidence type="ECO:0000313" key="17">
    <source>
        <dbReference type="EMBL" id="GIH17609.1"/>
    </source>
</evidence>
<keyword evidence="18" id="KW-1185">Reference proteome</keyword>
<dbReference type="EC" id="2.6.1.52" evidence="5"/>
<dbReference type="PANTHER" id="PTHR21152">
    <property type="entry name" value="AMINOTRANSFERASE CLASS V"/>
    <property type="match status" value="1"/>
</dbReference>
<reference evidence="17" key="1">
    <citation type="submission" date="2021-01" db="EMBL/GenBank/DDBJ databases">
        <title>Whole genome shotgun sequence of Rugosimonospora africana NBRC 104875.</title>
        <authorList>
            <person name="Komaki H."/>
            <person name="Tamura T."/>
        </authorList>
    </citation>
    <scope>NUCLEOTIDE SEQUENCE</scope>
    <source>
        <strain evidence="17">NBRC 104875</strain>
    </source>
</reference>
<dbReference type="AlphaFoldDB" id="A0A8J3QWE9"/>
<dbReference type="GO" id="GO:0004760">
    <property type="term" value="F:L-serine-pyruvate transaminase activity"/>
    <property type="evidence" value="ECO:0007669"/>
    <property type="project" value="TreeGrafter"/>
</dbReference>
<evidence type="ECO:0000259" key="16">
    <source>
        <dbReference type="Pfam" id="PF00266"/>
    </source>
</evidence>
<evidence type="ECO:0000256" key="5">
    <source>
        <dbReference type="ARBA" id="ARBA00013030"/>
    </source>
</evidence>
<sequence>MRYRLRPVPHRLFLRKDGGVDIQIPDELLPADGRFGAGPSKVRPAAVSALAGVATSYLGTSHRQKTVRDQVARLRRGIGEFFGLPAGYEVVLGNGGSTAFWEVAAFGLIRDRAQFASFGEFGAKFAAAAEAAPFLGEPTVRKAEPGSAPSLVAEPGVDAYCSPHNETSTGVAVPVRRVAGADEGALMLTDGTSGAGGLDVDLTETDVYYFAPQKCFGSDGGIWLALMSPAALARAAEIKASGRYIPAFLDLVTAVENSRLEQTYNTPALATIFLAAEQVDWMLEQGGLAWAAKRTAESASILYGWAERSPVASPFVTDPTLRSNVIATIDFADGVDASAIAKVLRANRVVDTEPYRKLGRNQLRVALFPSIEPSDVERLTASIDYVVARL</sequence>
<dbReference type="EMBL" id="BONZ01000056">
    <property type="protein sequence ID" value="GIH17609.1"/>
    <property type="molecule type" value="Genomic_DNA"/>
</dbReference>
<comment type="cofactor">
    <cofactor evidence="1">
        <name>pyridoxal 5'-phosphate</name>
        <dbReference type="ChEBI" id="CHEBI:597326"/>
    </cofactor>
</comment>
<dbReference type="Pfam" id="PF00266">
    <property type="entry name" value="Aminotran_5"/>
    <property type="match status" value="1"/>
</dbReference>
<evidence type="ECO:0000256" key="6">
    <source>
        <dbReference type="ARBA" id="ARBA00022490"/>
    </source>
</evidence>
<dbReference type="SUPFAM" id="SSF53383">
    <property type="entry name" value="PLP-dependent transferases"/>
    <property type="match status" value="1"/>
</dbReference>
<keyword evidence="10" id="KW-0663">Pyridoxal phosphate</keyword>